<organism evidence="10 11">
    <name type="scientific">Allofranklinella schreckenbergeri</name>
    <dbReference type="NCBI Taxonomy" id="1076744"/>
    <lineage>
        <taxon>Bacteria</taxon>
        <taxon>Pseudomonadati</taxon>
        <taxon>Pseudomonadota</taxon>
        <taxon>Betaproteobacteria</taxon>
        <taxon>Burkholderiales</taxon>
        <taxon>Comamonadaceae</taxon>
        <taxon>Allofranklinella</taxon>
    </lineage>
</organism>
<dbReference type="PANTHER" id="PTHR30337:SF0">
    <property type="entry name" value="NUCLEASE SBCCD SUBUNIT D"/>
    <property type="match status" value="1"/>
</dbReference>
<evidence type="ECO:0000259" key="9">
    <source>
        <dbReference type="Pfam" id="PF12320"/>
    </source>
</evidence>
<evidence type="ECO:0000256" key="3">
    <source>
        <dbReference type="ARBA" id="ARBA00013365"/>
    </source>
</evidence>
<evidence type="ECO:0000256" key="6">
    <source>
        <dbReference type="ARBA" id="ARBA00022839"/>
    </source>
</evidence>
<dbReference type="GO" id="GO:0008408">
    <property type="term" value="F:3'-5' exonuclease activity"/>
    <property type="evidence" value="ECO:0007669"/>
    <property type="project" value="InterPro"/>
</dbReference>
<dbReference type="InterPro" id="IPR029052">
    <property type="entry name" value="Metallo-depent_PP-like"/>
</dbReference>
<dbReference type="CDD" id="cd00840">
    <property type="entry name" value="MPP_Mre11_N"/>
    <property type="match status" value="1"/>
</dbReference>
<sequence>MKILHTSDWHLGRALYGRKRHEEFAAFLDWLVATVAEQQVDALLIAGDVFDTSTPGNRAQGQYYRFLHRIAALPSCRHVVVVAGNHDSPAFLDAPRDLLAALDVHVIGQARANPADEVLLLRDAQGQPELLVCAVPYLRSSDLRSAEPGESLHEKEQKLREGLHAHYAAVAEHALAQRAALVAQGGPPVPIVAMGHLYAEGGSVQAREGEGVRDLYVGSLGRVDASAFPPAFDYVALGHLHVPQSVGGAPAIRYSGSPLPMGFGEAGQAKSVCLVQWARPSPAGQSAASAAVSAAVSTAPERIELLPVPTFQPLVRVSGDWPAIASRLAQLAQADADILAQASADPAAAAPAPPGAWLEVVYDGVALMPDLRARLDEAVAGTRLQVLRVKNTRLSAQALAHSAQALTLEPQELDAREVFERCLEAHAVAAEQRQPLWQAYDEILHALHEEDAQAQE</sequence>
<evidence type="ECO:0000256" key="5">
    <source>
        <dbReference type="ARBA" id="ARBA00022801"/>
    </source>
</evidence>
<evidence type="ECO:0000256" key="2">
    <source>
        <dbReference type="ARBA" id="ARBA00011322"/>
    </source>
</evidence>
<dbReference type="Proteomes" id="UP000267521">
    <property type="component" value="Unassembled WGS sequence"/>
</dbReference>
<dbReference type="Pfam" id="PF00149">
    <property type="entry name" value="Metallophos"/>
    <property type="match status" value="1"/>
</dbReference>
<dbReference type="PANTHER" id="PTHR30337">
    <property type="entry name" value="COMPONENT OF ATP-DEPENDENT DSDNA EXONUCLEASE"/>
    <property type="match status" value="1"/>
</dbReference>
<keyword evidence="6 7" id="KW-0269">Exonuclease</keyword>
<dbReference type="AlphaFoldDB" id="A0A3M6Q3D1"/>
<keyword evidence="7" id="KW-0235">DNA replication</keyword>
<dbReference type="GO" id="GO:0004519">
    <property type="term" value="F:endonuclease activity"/>
    <property type="evidence" value="ECO:0007669"/>
    <property type="project" value="UniProtKB-KW"/>
</dbReference>
<comment type="function">
    <text evidence="7">SbcCD cleaves DNA hairpin structures. These structures can inhibit DNA replication and are intermediates in certain DNA recombination reactions. The complex acts as a 3'-&gt;5' double strand exonuclease that can open hairpins. It also has a 5' single-strand endonuclease activity.</text>
</comment>
<proteinExistence type="inferred from homology"/>
<dbReference type="SUPFAM" id="SSF56300">
    <property type="entry name" value="Metallo-dependent phosphatases"/>
    <property type="match status" value="1"/>
</dbReference>
<comment type="subunit">
    <text evidence="2 7">Heterodimer of SbcC and SbcD.</text>
</comment>
<dbReference type="Gene3D" id="3.30.160.720">
    <property type="match status" value="1"/>
</dbReference>
<dbReference type="InterPro" id="IPR026843">
    <property type="entry name" value="SbcD_C"/>
</dbReference>
<dbReference type="GO" id="GO:0006260">
    <property type="term" value="P:DNA replication"/>
    <property type="evidence" value="ECO:0007669"/>
    <property type="project" value="UniProtKB-KW"/>
</dbReference>
<keyword evidence="7" id="KW-0233">DNA recombination</keyword>
<evidence type="ECO:0000256" key="1">
    <source>
        <dbReference type="ARBA" id="ARBA00010555"/>
    </source>
</evidence>
<dbReference type="InterPro" id="IPR004593">
    <property type="entry name" value="SbcD"/>
</dbReference>
<keyword evidence="7" id="KW-0255">Endonuclease</keyword>
<name>A0A3M6Q3D1_9BURK</name>
<dbReference type="NCBIfam" id="TIGR00619">
    <property type="entry name" value="sbcd"/>
    <property type="match status" value="1"/>
</dbReference>
<keyword evidence="5 7" id="KW-0378">Hydrolase</keyword>
<feature type="domain" description="Nuclease SbcCD subunit D C-terminal" evidence="9">
    <location>
        <begin position="311"/>
        <end position="426"/>
    </location>
</feature>
<dbReference type="Pfam" id="PF12320">
    <property type="entry name" value="SbcD_C"/>
    <property type="match status" value="1"/>
</dbReference>
<dbReference type="InterPro" id="IPR004843">
    <property type="entry name" value="Calcineurin-like_PHP"/>
</dbReference>
<comment type="caution">
    <text evidence="10">The sequence shown here is derived from an EMBL/GenBank/DDBJ whole genome shotgun (WGS) entry which is preliminary data.</text>
</comment>
<keyword evidence="4 7" id="KW-0540">Nuclease</keyword>
<reference evidence="10 11" key="1">
    <citation type="submission" date="2018-10" db="EMBL/GenBank/DDBJ databases">
        <title>Comamonadaceae CDC group NO-1 genome sequencing and assembly.</title>
        <authorList>
            <person name="Bernier A.-M."/>
            <person name="Bernard K."/>
        </authorList>
    </citation>
    <scope>NUCLEOTIDE SEQUENCE [LARGE SCALE GENOMIC DNA]</scope>
    <source>
        <strain evidence="10 11">NML970147</strain>
    </source>
</reference>
<feature type="domain" description="Calcineurin-like phosphoesterase" evidence="8">
    <location>
        <begin position="1"/>
        <end position="243"/>
    </location>
</feature>
<dbReference type="EMBL" id="RDQM01000009">
    <property type="protein sequence ID" value="RMW97635.1"/>
    <property type="molecule type" value="Genomic_DNA"/>
</dbReference>
<dbReference type="Gene3D" id="3.60.21.10">
    <property type="match status" value="1"/>
</dbReference>
<dbReference type="InterPro" id="IPR041796">
    <property type="entry name" value="Mre11_N"/>
</dbReference>
<comment type="similarity">
    <text evidence="1 7">Belongs to the SbcD family.</text>
</comment>
<evidence type="ECO:0000256" key="7">
    <source>
        <dbReference type="RuleBase" id="RU363069"/>
    </source>
</evidence>
<accession>A0A3M6Q3D1</accession>
<evidence type="ECO:0000259" key="8">
    <source>
        <dbReference type="Pfam" id="PF00149"/>
    </source>
</evidence>
<gene>
    <name evidence="7 10" type="primary">sbcD</name>
    <name evidence="10" type="ORF">EBQ26_08195</name>
</gene>
<evidence type="ECO:0000313" key="10">
    <source>
        <dbReference type="EMBL" id="RMW97635.1"/>
    </source>
</evidence>
<dbReference type="InterPro" id="IPR050535">
    <property type="entry name" value="DNA_Repair-Maintenance_Comp"/>
</dbReference>
<dbReference type="GO" id="GO:0006310">
    <property type="term" value="P:DNA recombination"/>
    <property type="evidence" value="ECO:0007669"/>
    <property type="project" value="UniProtKB-KW"/>
</dbReference>
<evidence type="ECO:0000313" key="11">
    <source>
        <dbReference type="Proteomes" id="UP000267521"/>
    </source>
</evidence>
<dbReference type="RefSeq" id="WP_122238533.1">
    <property type="nucleotide sequence ID" value="NZ_RDQM01000009.1"/>
</dbReference>
<protein>
    <recommendedName>
        <fullName evidence="3 7">Nuclease SbcCD subunit D</fullName>
    </recommendedName>
</protein>
<evidence type="ECO:0000256" key="4">
    <source>
        <dbReference type="ARBA" id="ARBA00022722"/>
    </source>
</evidence>